<keyword evidence="3" id="KW-1185">Reference proteome</keyword>
<dbReference type="OrthoDB" id="419198at2759"/>
<dbReference type="EMBL" id="UYRU01082651">
    <property type="protein sequence ID" value="VDN32762.1"/>
    <property type="molecule type" value="Genomic_DNA"/>
</dbReference>
<sequence length="366" mass="42582">MVRRGMMKFSAIIIILGLLMFSRNYLQISIRPSNVHREVNVLNMKEPKLDRQSYVVDSGHIEVKRRNLPNLENMNWPKKEFLLTPMGAPTSRQMPLEAKLSRGQMRTMWKLFSTFMNAMEELGFSDRWMLYGGTLLGSFRHHDITPWDDDLDLIVDVEARPGLREKIRKLKPDILIKEGGQRDKIYAKLIEPSNSSEDVYGSRKLSAYNWGWPYLDVSYYSSNGTHIQELAWSYGRYYGYAKSDIFPLILRPFYKYWVPTPRNTFAVLLQTYPGNDLCSASSYSHITEHGTPGRTVPCKELADRYAFVEHTPLYENVQNQNDTQDELAWVRERLVRGGKTIHEINLVAPWRESNADTYRLHEKSSA</sequence>
<dbReference type="InterPro" id="IPR007074">
    <property type="entry name" value="LicD/FKTN/FKRP_NTP_transf"/>
</dbReference>
<protein>
    <recommendedName>
        <fullName evidence="1">LicD/FKTN/FKRP nucleotidyltransferase domain-containing protein</fullName>
    </recommendedName>
</protein>
<accession>A0A3P7QLZ3</accession>
<reference evidence="2 3" key="1">
    <citation type="submission" date="2018-11" db="EMBL/GenBank/DDBJ databases">
        <authorList>
            <consortium name="Pathogen Informatics"/>
        </authorList>
    </citation>
    <scope>NUCLEOTIDE SEQUENCE [LARGE SCALE GENOMIC DNA]</scope>
</reference>
<evidence type="ECO:0000313" key="3">
    <source>
        <dbReference type="Proteomes" id="UP000281553"/>
    </source>
</evidence>
<name>A0A3P7QLZ3_DIBLA</name>
<proteinExistence type="predicted"/>
<organism evidence="2 3">
    <name type="scientific">Dibothriocephalus latus</name>
    <name type="common">Fish tapeworm</name>
    <name type="synonym">Diphyllobothrium latum</name>
    <dbReference type="NCBI Taxonomy" id="60516"/>
    <lineage>
        <taxon>Eukaryota</taxon>
        <taxon>Metazoa</taxon>
        <taxon>Spiralia</taxon>
        <taxon>Lophotrochozoa</taxon>
        <taxon>Platyhelminthes</taxon>
        <taxon>Cestoda</taxon>
        <taxon>Eucestoda</taxon>
        <taxon>Diphyllobothriidea</taxon>
        <taxon>Diphyllobothriidae</taxon>
        <taxon>Dibothriocephalus</taxon>
    </lineage>
</organism>
<gene>
    <name evidence="2" type="ORF">DILT_LOCUS16051</name>
</gene>
<evidence type="ECO:0000313" key="2">
    <source>
        <dbReference type="EMBL" id="VDN32762.1"/>
    </source>
</evidence>
<feature type="domain" description="LicD/FKTN/FKRP nucleotidyltransferase" evidence="1">
    <location>
        <begin position="128"/>
        <end position="155"/>
    </location>
</feature>
<dbReference type="Pfam" id="PF04991">
    <property type="entry name" value="LicD"/>
    <property type="match status" value="1"/>
</dbReference>
<dbReference type="Proteomes" id="UP000281553">
    <property type="component" value="Unassembled WGS sequence"/>
</dbReference>
<evidence type="ECO:0000259" key="1">
    <source>
        <dbReference type="Pfam" id="PF04991"/>
    </source>
</evidence>
<dbReference type="GO" id="GO:0009100">
    <property type="term" value="P:glycoprotein metabolic process"/>
    <property type="evidence" value="ECO:0007669"/>
    <property type="project" value="UniProtKB-ARBA"/>
</dbReference>
<dbReference type="AlphaFoldDB" id="A0A3P7QLZ3"/>